<dbReference type="STRING" id="1121457.SAMN02745161_3101"/>
<keyword evidence="8" id="KW-0249">Electron transport</keyword>
<dbReference type="EMBL" id="FSRG01000008">
    <property type="protein sequence ID" value="SIO38585.1"/>
    <property type="molecule type" value="Genomic_DNA"/>
</dbReference>
<evidence type="ECO:0000256" key="3">
    <source>
        <dbReference type="ARBA" id="ARBA00008040"/>
    </source>
</evidence>
<dbReference type="GO" id="GO:0005886">
    <property type="term" value="C:plasma membrane"/>
    <property type="evidence" value="ECO:0007669"/>
    <property type="project" value="UniProtKB-SubCell"/>
</dbReference>
<keyword evidence="6" id="KW-0285">Flavoprotein</keyword>
<feature type="domain" description="Fumarate reductase/succinate dehydrogenase flavoprotein-like C-terminal" evidence="14">
    <location>
        <begin position="468"/>
        <end position="596"/>
    </location>
</feature>
<evidence type="ECO:0000256" key="1">
    <source>
        <dbReference type="ARBA" id="ARBA00001974"/>
    </source>
</evidence>
<comment type="subcellular location">
    <subcellularLocation>
        <location evidence="2">Cell inner membrane</location>
        <topology evidence="2">Peripheral membrane protein</topology>
        <orientation evidence="2">Cytoplasmic side</orientation>
    </subcellularLocation>
</comment>
<dbReference type="InterPro" id="IPR030664">
    <property type="entry name" value="SdhA/FrdA/AprA"/>
</dbReference>
<dbReference type="FunFam" id="3.90.700.10:FF:000005">
    <property type="entry name" value="Succinate dehydrogenase flavoprotein subunit"/>
    <property type="match status" value="1"/>
</dbReference>
<evidence type="ECO:0000313" key="16">
    <source>
        <dbReference type="Proteomes" id="UP000184694"/>
    </source>
</evidence>
<dbReference type="PROSITE" id="PS00504">
    <property type="entry name" value="FRD_SDH_FAD_BINDING"/>
    <property type="match status" value="1"/>
</dbReference>
<protein>
    <recommendedName>
        <fullName evidence="4">succinate dehydrogenase</fullName>
        <ecNumber evidence="4">1.3.5.1</ecNumber>
    </recommendedName>
</protein>
<evidence type="ECO:0000259" key="13">
    <source>
        <dbReference type="Pfam" id="PF00890"/>
    </source>
</evidence>
<dbReference type="Pfam" id="PF00890">
    <property type="entry name" value="FAD_binding_2"/>
    <property type="match status" value="1"/>
</dbReference>
<reference evidence="16" key="1">
    <citation type="submission" date="2016-11" db="EMBL/GenBank/DDBJ databases">
        <authorList>
            <person name="Varghese N."/>
            <person name="Submissions S."/>
        </authorList>
    </citation>
    <scope>NUCLEOTIDE SEQUENCE [LARGE SCALE GENOMIC DNA]</scope>
    <source>
        <strain evidence="16">DSM 17456</strain>
    </source>
</reference>
<evidence type="ECO:0000313" key="15">
    <source>
        <dbReference type="EMBL" id="SIO38585.1"/>
    </source>
</evidence>
<dbReference type="InterPro" id="IPR015939">
    <property type="entry name" value="Fum_Rdtase/Succ_DH_flav-like_C"/>
</dbReference>
<evidence type="ECO:0000256" key="7">
    <source>
        <dbReference type="ARBA" id="ARBA00022827"/>
    </source>
</evidence>
<comment type="catalytic activity">
    <reaction evidence="11">
        <text>a quinone + succinate = fumarate + a quinol</text>
        <dbReference type="Rhea" id="RHEA:40523"/>
        <dbReference type="ChEBI" id="CHEBI:24646"/>
        <dbReference type="ChEBI" id="CHEBI:29806"/>
        <dbReference type="ChEBI" id="CHEBI:30031"/>
        <dbReference type="ChEBI" id="CHEBI:132124"/>
        <dbReference type="EC" id="1.3.5.1"/>
    </reaction>
</comment>
<organism evidence="15 16">
    <name type="scientific">Halodesulfovibrio marinisediminis DSM 17456</name>
    <dbReference type="NCBI Taxonomy" id="1121457"/>
    <lineage>
        <taxon>Bacteria</taxon>
        <taxon>Pseudomonadati</taxon>
        <taxon>Thermodesulfobacteriota</taxon>
        <taxon>Desulfovibrionia</taxon>
        <taxon>Desulfovibrionales</taxon>
        <taxon>Desulfovibrionaceae</taxon>
        <taxon>Halodesulfovibrio</taxon>
    </lineage>
</organism>
<dbReference type="PANTHER" id="PTHR11632:SF71">
    <property type="entry name" value="FUMARATE REDUCTASE FLAVOPROTEIN SUBUNIT"/>
    <property type="match status" value="1"/>
</dbReference>
<dbReference type="GO" id="GO:0050660">
    <property type="term" value="F:flavin adenine dinucleotide binding"/>
    <property type="evidence" value="ECO:0007669"/>
    <property type="project" value="InterPro"/>
</dbReference>
<dbReference type="SUPFAM" id="SSF56425">
    <property type="entry name" value="Succinate dehydrogenase/fumarate reductase flavoprotein, catalytic domain"/>
    <property type="match status" value="1"/>
</dbReference>
<evidence type="ECO:0000256" key="9">
    <source>
        <dbReference type="ARBA" id="ARBA00023002"/>
    </source>
</evidence>
<feature type="domain" description="FAD-dependent oxidoreductase 2 FAD-binding" evidence="13">
    <location>
        <begin position="7"/>
        <end position="411"/>
    </location>
</feature>
<evidence type="ECO:0000256" key="6">
    <source>
        <dbReference type="ARBA" id="ARBA00022630"/>
    </source>
</evidence>
<dbReference type="Pfam" id="PF02910">
    <property type="entry name" value="Succ_DH_flav_C"/>
    <property type="match status" value="1"/>
</dbReference>
<dbReference type="NCBIfam" id="TIGR01812">
    <property type="entry name" value="sdhA_frdA_Gneg"/>
    <property type="match status" value="1"/>
</dbReference>
<dbReference type="SUPFAM" id="SSF46977">
    <property type="entry name" value="Succinate dehydrogenase/fumarate reductase flavoprotein C-terminal domain"/>
    <property type="match status" value="1"/>
</dbReference>
<dbReference type="Gene3D" id="3.90.700.10">
    <property type="entry name" value="Succinate dehydrogenase/fumarate reductase flavoprotein, catalytic domain"/>
    <property type="match status" value="1"/>
</dbReference>
<comment type="similarity">
    <text evidence="3">Belongs to the FAD-dependent oxidoreductase 2 family. FRD/SDH subfamily.</text>
</comment>
<evidence type="ECO:0000256" key="5">
    <source>
        <dbReference type="ARBA" id="ARBA00022448"/>
    </source>
</evidence>
<dbReference type="GO" id="GO:0009061">
    <property type="term" value="P:anaerobic respiration"/>
    <property type="evidence" value="ECO:0007669"/>
    <property type="project" value="TreeGrafter"/>
</dbReference>
<comment type="cofactor">
    <cofactor evidence="1">
        <name>FAD</name>
        <dbReference type="ChEBI" id="CHEBI:57692"/>
    </cofactor>
</comment>
<evidence type="ECO:0000256" key="12">
    <source>
        <dbReference type="PIRSR" id="PIRSR630664-50"/>
    </source>
</evidence>
<evidence type="ECO:0000259" key="14">
    <source>
        <dbReference type="Pfam" id="PF02910"/>
    </source>
</evidence>
<dbReference type="InterPro" id="IPR036188">
    <property type="entry name" value="FAD/NAD-bd_sf"/>
</dbReference>
<dbReference type="EC" id="1.3.5.1" evidence="4"/>
<dbReference type="Proteomes" id="UP000184694">
    <property type="component" value="Unassembled WGS sequence"/>
</dbReference>
<keyword evidence="7" id="KW-0274">FAD</keyword>
<evidence type="ECO:0000256" key="11">
    <source>
        <dbReference type="ARBA" id="ARBA00049220"/>
    </source>
</evidence>
<dbReference type="RefSeq" id="WP_074217843.1">
    <property type="nucleotide sequence ID" value="NZ_FSRG01000008.1"/>
</dbReference>
<sequence length="629" mass="68568">MQIFYTDLLCIGAGLAGERVAVEAAKSGFKATCLSIVPPRRSHSSAAQGGMQAALGNCVMGEGDSPDIHFADTVKGSDWGCDQEVARIFADTAPIVMREVAHWGVPWNRVEQGPATYYKGGKPFEAVESKEKHGLIHARAFGGTAKWRTCYTADGTGRSVLNTLDSMCLRYDVNIHDRTQAEALIHDGENCIGAIVRCLRTGELMAYYATATLIATGGYGRIYKATTNAVICDGGGQIAALDTGLVPMGNMEAIQFHPTGTVPTDILVTEGCRGDGGTLLDVNEYRFMPDYEPEKAELASRDVVSRRMQEHMAKGFGVKSPYGDHLWLDIRHLGEKHITTKLREVYDICTSFLGVDPITQLIPVRPTQHYSMGGVRTNKDGAAYGLKGLFSAGEAACWDMHGFNRLGGNSLAETVVAGRYVGKKVVEFLQGNVVDFKQAALRDAHMKVDEHIKFLASGAGKESAIGLRDEMQDIMMDYVGIFRNGKDLQTAVDKLEELYARSKNIGLQGNAIGFNPEISLALRIPGMIKLAQCTAFGALKRTESRGAHTRDDYPERNDKEWLNRTLAYWKEGDSLPTLEYEDASPYFEIPPGERGYGGGKIIQADIPAEKLRVPEAASSEKTASAEKTK</sequence>
<dbReference type="GO" id="GO:0022900">
    <property type="term" value="P:electron transport chain"/>
    <property type="evidence" value="ECO:0007669"/>
    <property type="project" value="InterPro"/>
</dbReference>
<keyword evidence="10" id="KW-0472">Membrane</keyword>
<dbReference type="NCBIfam" id="NF006383">
    <property type="entry name" value="PRK08626.1"/>
    <property type="match status" value="1"/>
</dbReference>
<dbReference type="Gene3D" id="1.20.58.100">
    <property type="entry name" value="Fumarate reductase/succinate dehydrogenase flavoprotein-like, C-terminal domain"/>
    <property type="match status" value="1"/>
</dbReference>
<dbReference type="PANTHER" id="PTHR11632">
    <property type="entry name" value="SUCCINATE DEHYDROGENASE 2 FLAVOPROTEIN SUBUNIT"/>
    <property type="match status" value="1"/>
</dbReference>
<gene>
    <name evidence="15" type="ORF">SAMN02745161_3101</name>
</gene>
<evidence type="ECO:0000256" key="10">
    <source>
        <dbReference type="ARBA" id="ARBA00023136"/>
    </source>
</evidence>
<dbReference type="GO" id="GO:0008177">
    <property type="term" value="F:succinate dehydrogenase (quinone) activity"/>
    <property type="evidence" value="ECO:0007669"/>
    <property type="project" value="UniProtKB-EC"/>
</dbReference>
<evidence type="ECO:0000256" key="2">
    <source>
        <dbReference type="ARBA" id="ARBA00004515"/>
    </source>
</evidence>
<dbReference type="GO" id="GO:0009055">
    <property type="term" value="F:electron transfer activity"/>
    <property type="evidence" value="ECO:0007669"/>
    <property type="project" value="TreeGrafter"/>
</dbReference>
<proteinExistence type="inferred from homology"/>
<dbReference type="Gene3D" id="3.50.50.60">
    <property type="entry name" value="FAD/NAD(P)-binding domain"/>
    <property type="match status" value="1"/>
</dbReference>
<dbReference type="InterPro" id="IPR037099">
    <property type="entry name" value="Fum_R/Succ_DH_flav-like_C_sf"/>
</dbReference>
<keyword evidence="5" id="KW-0813">Transport</keyword>
<feature type="active site" description="Proton acceptor" evidence="12">
    <location>
        <position position="301"/>
    </location>
</feature>
<keyword evidence="9" id="KW-0560">Oxidoreductase</keyword>
<dbReference type="OrthoDB" id="9806724at2"/>
<evidence type="ECO:0000256" key="8">
    <source>
        <dbReference type="ARBA" id="ARBA00022982"/>
    </source>
</evidence>
<dbReference type="InterPro" id="IPR027477">
    <property type="entry name" value="Succ_DH/fumarate_Rdtase_cat_sf"/>
</dbReference>
<dbReference type="InterPro" id="IPR014006">
    <property type="entry name" value="Succ_Dhase_FrdA_Gneg"/>
</dbReference>
<evidence type="ECO:0000256" key="4">
    <source>
        <dbReference type="ARBA" id="ARBA00012792"/>
    </source>
</evidence>
<name>A0A1N6J2V6_9BACT</name>
<dbReference type="SUPFAM" id="SSF51905">
    <property type="entry name" value="FAD/NAD(P)-binding domain"/>
    <property type="match status" value="1"/>
</dbReference>
<dbReference type="Gene3D" id="3.10.20.820">
    <property type="match status" value="1"/>
</dbReference>
<dbReference type="InterPro" id="IPR003953">
    <property type="entry name" value="FAD-dep_OxRdtase_2_FAD-bd"/>
</dbReference>
<accession>A0A1N6J2V6</accession>
<dbReference type="InterPro" id="IPR003952">
    <property type="entry name" value="FRD_SDH_FAD_BS"/>
</dbReference>
<dbReference type="AlphaFoldDB" id="A0A1N6J2V6"/>
<keyword evidence="16" id="KW-1185">Reference proteome</keyword>